<dbReference type="AlphaFoldDB" id="A0A837J977"/>
<dbReference type="Gene3D" id="3.40.50.150">
    <property type="entry name" value="Vaccinia Virus protein VP39"/>
    <property type="match status" value="1"/>
</dbReference>
<dbReference type="Proteomes" id="UP000035526">
    <property type="component" value="Unassembled WGS sequence"/>
</dbReference>
<feature type="domain" description="Methyltransferase type 11" evidence="1">
    <location>
        <begin position="90"/>
        <end position="140"/>
    </location>
</feature>
<protein>
    <recommendedName>
        <fullName evidence="1">Methyltransferase type 11 domain-containing protein</fullName>
    </recommendedName>
</protein>
<gene>
    <name evidence="2" type="ORF">AF76_00020</name>
</gene>
<reference evidence="2 3" key="1">
    <citation type="submission" date="2014-01" db="EMBL/GenBank/DDBJ databases">
        <title>Development of a Comparative Genomic Fingerprinting Assay for High Resolution Genotyping of Arcobacter butzleri.</title>
        <authorList>
            <person name="Webb A.L."/>
            <person name="Inglis G.D."/>
            <person name="Kruczkiewicz P."/>
            <person name="Selinger L.B."/>
            <person name="Taboada E.N."/>
        </authorList>
    </citation>
    <scope>NUCLEOTIDE SEQUENCE [LARGE SCALE GENOMIC DNA]</scope>
    <source>
        <strain evidence="2 3">L351</strain>
    </source>
</reference>
<evidence type="ECO:0000313" key="3">
    <source>
        <dbReference type="Proteomes" id="UP000035526"/>
    </source>
</evidence>
<dbReference type="EMBL" id="JAIS01000003">
    <property type="protein sequence ID" value="KLE02947.1"/>
    <property type="molecule type" value="Genomic_DNA"/>
</dbReference>
<dbReference type="InterPro" id="IPR013216">
    <property type="entry name" value="Methyltransf_11"/>
</dbReference>
<evidence type="ECO:0000313" key="2">
    <source>
        <dbReference type="EMBL" id="KLE02947.1"/>
    </source>
</evidence>
<feature type="non-terminal residue" evidence="2">
    <location>
        <position position="1"/>
    </location>
</feature>
<dbReference type="GO" id="GO:0008757">
    <property type="term" value="F:S-adenosylmethionine-dependent methyltransferase activity"/>
    <property type="evidence" value="ECO:0007669"/>
    <property type="project" value="InterPro"/>
</dbReference>
<sequence length="246" mass="29145">IIGYYMSSIDHNEIQKNYNNIDEIWTKEDSWHFYTFGKIKKFIKNEIKLLDLGNNFTLLNAGSAGNDYEINCEKHIHVDLIEKNIIDKPHHIIGTIEKLPLKNNEMDFILCVGSVINYTDALCTIQEFSRILNTKGYLILEFENSYSFEYFLTNSFKKKANIVNTFYKNKEEKVWIYSHKFMKELLVLNNFKIIKSKNFHILSPLIYRFYKNEKVASKFSIFDSFLSYIPFLKNYSSNIILLCQKV</sequence>
<accession>A0A837J977</accession>
<evidence type="ECO:0000259" key="1">
    <source>
        <dbReference type="Pfam" id="PF08241"/>
    </source>
</evidence>
<proteinExistence type="predicted"/>
<dbReference type="Pfam" id="PF08241">
    <property type="entry name" value="Methyltransf_11"/>
    <property type="match status" value="1"/>
</dbReference>
<dbReference type="InterPro" id="IPR029063">
    <property type="entry name" value="SAM-dependent_MTases_sf"/>
</dbReference>
<name>A0A837J977_9BACT</name>
<dbReference type="RefSeq" id="WP_052946180.1">
    <property type="nucleotide sequence ID" value="NZ_JAIS01000003.1"/>
</dbReference>
<dbReference type="CDD" id="cd02440">
    <property type="entry name" value="AdoMet_MTases"/>
    <property type="match status" value="1"/>
</dbReference>
<comment type="caution">
    <text evidence="2">The sequence shown here is derived from an EMBL/GenBank/DDBJ whole genome shotgun (WGS) entry which is preliminary data.</text>
</comment>
<dbReference type="SUPFAM" id="SSF53335">
    <property type="entry name" value="S-adenosyl-L-methionine-dependent methyltransferases"/>
    <property type="match status" value="1"/>
</dbReference>
<organism evidence="2 3">
    <name type="scientific">Aliarcobacter butzleri L351</name>
    <dbReference type="NCBI Taxonomy" id="1447259"/>
    <lineage>
        <taxon>Bacteria</taxon>
        <taxon>Pseudomonadati</taxon>
        <taxon>Campylobacterota</taxon>
        <taxon>Epsilonproteobacteria</taxon>
        <taxon>Campylobacterales</taxon>
        <taxon>Arcobacteraceae</taxon>
        <taxon>Aliarcobacter</taxon>
    </lineage>
</organism>